<dbReference type="PROSITE" id="PS51746">
    <property type="entry name" value="PPM_2"/>
    <property type="match status" value="1"/>
</dbReference>
<protein>
    <submittedName>
        <fullName evidence="3">Protein phosphatase 1G</fullName>
        <ecNumber evidence="3">3.1.3.16</ecNumber>
    </submittedName>
</protein>
<dbReference type="Pfam" id="PF00481">
    <property type="entry name" value="PP2C"/>
    <property type="match status" value="1"/>
</dbReference>
<evidence type="ECO:0000313" key="3">
    <source>
        <dbReference type="EMBL" id="KAJ7373844.1"/>
    </source>
</evidence>
<proteinExistence type="predicted"/>
<dbReference type="InterPro" id="IPR036457">
    <property type="entry name" value="PPM-type-like_dom_sf"/>
</dbReference>
<name>A0A9X0CUE3_9CNID</name>
<dbReference type="OrthoDB" id="10264738at2759"/>
<accession>A0A9X0CUE3</accession>
<evidence type="ECO:0000256" key="1">
    <source>
        <dbReference type="SAM" id="MobiDB-lite"/>
    </source>
</evidence>
<dbReference type="AlphaFoldDB" id="A0A9X0CUE3"/>
<feature type="region of interest" description="Disordered" evidence="1">
    <location>
        <begin position="75"/>
        <end position="107"/>
    </location>
</feature>
<dbReference type="SUPFAM" id="SSF81606">
    <property type="entry name" value="PP2C-like"/>
    <property type="match status" value="1"/>
</dbReference>
<dbReference type="Proteomes" id="UP001163046">
    <property type="component" value="Unassembled WGS sequence"/>
</dbReference>
<keyword evidence="3" id="KW-0378">Hydrolase</keyword>
<dbReference type="Gene3D" id="3.60.40.10">
    <property type="entry name" value="PPM-type phosphatase domain"/>
    <property type="match status" value="1"/>
</dbReference>
<evidence type="ECO:0000259" key="2">
    <source>
        <dbReference type="PROSITE" id="PS51746"/>
    </source>
</evidence>
<sequence length="107" mass="11838">MVIACDGIWNVKGSQEVVDFVADRLREQRENDMFNLENICEELLDSCLAPDTSGDGSGCDNMTSIIVVFNAESDTADHNNKKRKLQQDAETPDGDVADKKIKTDQNS</sequence>
<gene>
    <name evidence="3" type="primary">PPM1G</name>
    <name evidence="3" type="ORF">OS493_009166</name>
</gene>
<organism evidence="3 4">
    <name type="scientific">Desmophyllum pertusum</name>
    <dbReference type="NCBI Taxonomy" id="174260"/>
    <lineage>
        <taxon>Eukaryota</taxon>
        <taxon>Metazoa</taxon>
        <taxon>Cnidaria</taxon>
        <taxon>Anthozoa</taxon>
        <taxon>Hexacorallia</taxon>
        <taxon>Scleractinia</taxon>
        <taxon>Caryophylliina</taxon>
        <taxon>Caryophylliidae</taxon>
        <taxon>Desmophyllum</taxon>
    </lineage>
</organism>
<keyword evidence="4" id="KW-1185">Reference proteome</keyword>
<feature type="compositionally biased region" description="Basic and acidic residues" evidence="1">
    <location>
        <begin position="96"/>
        <end position="107"/>
    </location>
</feature>
<evidence type="ECO:0000313" key="4">
    <source>
        <dbReference type="Proteomes" id="UP001163046"/>
    </source>
</evidence>
<comment type="caution">
    <text evidence="3">The sequence shown here is derived from an EMBL/GenBank/DDBJ whole genome shotgun (WGS) entry which is preliminary data.</text>
</comment>
<dbReference type="EMBL" id="MU826829">
    <property type="protein sequence ID" value="KAJ7373844.1"/>
    <property type="molecule type" value="Genomic_DNA"/>
</dbReference>
<reference evidence="3" key="1">
    <citation type="submission" date="2023-01" db="EMBL/GenBank/DDBJ databases">
        <title>Genome assembly of the deep-sea coral Lophelia pertusa.</title>
        <authorList>
            <person name="Herrera S."/>
            <person name="Cordes E."/>
        </authorList>
    </citation>
    <scope>NUCLEOTIDE SEQUENCE</scope>
    <source>
        <strain evidence="3">USNM1676648</strain>
        <tissue evidence="3">Polyp</tissue>
    </source>
</reference>
<dbReference type="GO" id="GO:0004722">
    <property type="term" value="F:protein serine/threonine phosphatase activity"/>
    <property type="evidence" value="ECO:0007669"/>
    <property type="project" value="UniProtKB-EC"/>
</dbReference>
<feature type="domain" description="PPM-type phosphatase" evidence="2">
    <location>
        <begin position="1"/>
        <end position="69"/>
    </location>
</feature>
<dbReference type="InterPro" id="IPR001932">
    <property type="entry name" value="PPM-type_phosphatase-like_dom"/>
</dbReference>
<dbReference type="EC" id="3.1.3.16" evidence="3"/>